<feature type="signal peptide" evidence="1">
    <location>
        <begin position="1"/>
        <end position="30"/>
    </location>
</feature>
<protein>
    <submittedName>
        <fullName evidence="2">Capsule assembly Wzi family protein</fullName>
    </submittedName>
</protein>
<feature type="chain" id="PRO_5046265123" evidence="1">
    <location>
        <begin position="31"/>
        <end position="504"/>
    </location>
</feature>
<evidence type="ECO:0000256" key="1">
    <source>
        <dbReference type="SAM" id="SignalP"/>
    </source>
</evidence>
<name>A0ABP8N2V9_9BACT</name>
<dbReference type="Gene3D" id="2.40.160.130">
    <property type="entry name" value="Capsule assembly protein Wzi"/>
    <property type="match status" value="1"/>
</dbReference>
<reference evidence="3" key="1">
    <citation type="journal article" date="2019" name="Int. J. Syst. Evol. Microbiol.">
        <title>The Global Catalogue of Microorganisms (GCM) 10K type strain sequencing project: providing services to taxonomists for standard genome sequencing and annotation.</title>
        <authorList>
            <consortium name="The Broad Institute Genomics Platform"/>
            <consortium name="The Broad Institute Genome Sequencing Center for Infectious Disease"/>
            <person name="Wu L."/>
            <person name="Ma J."/>
        </authorList>
    </citation>
    <scope>NUCLEOTIDE SEQUENCE [LARGE SCALE GENOMIC DNA]</scope>
    <source>
        <strain evidence="3">JCM 17927</strain>
    </source>
</reference>
<dbReference type="EMBL" id="BAABHD010000030">
    <property type="protein sequence ID" value="GAA4458710.1"/>
    <property type="molecule type" value="Genomic_DNA"/>
</dbReference>
<dbReference type="InterPro" id="IPR038636">
    <property type="entry name" value="Wzi_sf"/>
</dbReference>
<keyword evidence="3" id="KW-1185">Reference proteome</keyword>
<evidence type="ECO:0000313" key="2">
    <source>
        <dbReference type="EMBL" id="GAA4458710.1"/>
    </source>
</evidence>
<accession>A0ABP8N2V9</accession>
<gene>
    <name evidence="2" type="ORF">GCM10023189_31380</name>
</gene>
<comment type="caution">
    <text evidence="2">The sequence shown here is derived from an EMBL/GenBank/DDBJ whole genome shotgun (WGS) entry which is preliminary data.</text>
</comment>
<keyword evidence="1" id="KW-0732">Signal</keyword>
<proteinExistence type="predicted"/>
<organism evidence="2 3">
    <name type="scientific">Nibrella saemangeumensis</name>
    <dbReference type="NCBI Taxonomy" id="1084526"/>
    <lineage>
        <taxon>Bacteria</taxon>
        <taxon>Pseudomonadati</taxon>
        <taxon>Bacteroidota</taxon>
        <taxon>Cytophagia</taxon>
        <taxon>Cytophagales</taxon>
        <taxon>Spirosomataceae</taxon>
        <taxon>Nibrella</taxon>
    </lineage>
</organism>
<sequence length="504" mass="55658">MFTGMSINGKGLSLASLLFIVAMLPTSSPAQSVVHKNAWQAELEAGGFMASPSAMPFWLRTNQYGIVPLTAPVATLRASLTKRYAHQDTSAVRKSVDWGFGVNPVVNAGKTNQVILAEAYVKGRFRSLELFAGRRRELIGLGDSTLSSGFMIGSGNALPVPKVQLATMGYIPLKFLGSVLAINAGYGHGWFNADYIKGAYLHQKYLYGRLGKPEWPVKLHLGVNHQVQWAGQADYLRDFSDRVNPDGKLPSSLKAYVAAVTGVVPKDWAGTDITSFDTYAVGNNLGSYDAGIEVDTRQMHFLLYHQHIFDDKSGIALVNIPDGLTGLSWQRKPLTPPTGAFQLSRVVLEFISTLDQSGSTFYVPNSIYQGRDNYFNHAQYIEGWSYKGRTIGTPFIAPYLDFRPETQQAGGGFFPNTRVEVWYVGAEGRLLNQLTWRLRTSYSRNYGIFAQPYLSVIEQFSSLLSAQITLPRWSNTIVTASVALDRGKLYENTVGGFLSVKKIW</sequence>
<dbReference type="Proteomes" id="UP001501175">
    <property type="component" value="Unassembled WGS sequence"/>
</dbReference>
<evidence type="ECO:0000313" key="3">
    <source>
        <dbReference type="Proteomes" id="UP001501175"/>
    </source>
</evidence>